<dbReference type="Proteomes" id="UP000460318">
    <property type="component" value="Unassembled WGS sequence"/>
</dbReference>
<evidence type="ECO:0000256" key="3">
    <source>
        <dbReference type="ARBA" id="ARBA00023163"/>
    </source>
</evidence>
<evidence type="ECO:0000313" key="5">
    <source>
        <dbReference type="EMBL" id="MWV43875.1"/>
    </source>
</evidence>
<dbReference type="GO" id="GO:0003700">
    <property type="term" value="F:DNA-binding transcription factor activity"/>
    <property type="evidence" value="ECO:0007669"/>
    <property type="project" value="InterPro"/>
</dbReference>
<dbReference type="SMART" id="SM00347">
    <property type="entry name" value="HTH_MARR"/>
    <property type="match status" value="1"/>
</dbReference>
<gene>
    <name evidence="5" type="ORF">GRF59_09530</name>
</gene>
<dbReference type="InterPro" id="IPR000835">
    <property type="entry name" value="HTH_MarR-typ"/>
</dbReference>
<dbReference type="AlphaFoldDB" id="A0A7X3IJR0"/>
<name>A0A7X3IJR0_9BACL</name>
<feature type="domain" description="HTH marR-type" evidence="4">
    <location>
        <begin position="1"/>
        <end position="136"/>
    </location>
</feature>
<dbReference type="PROSITE" id="PS50995">
    <property type="entry name" value="HTH_MARR_2"/>
    <property type="match status" value="1"/>
</dbReference>
<evidence type="ECO:0000256" key="1">
    <source>
        <dbReference type="ARBA" id="ARBA00023015"/>
    </source>
</evidence>
<keyword evidence="1" id="KW-0805">Transcription regulation</keyword>
<evidence type="ECO:0000256" key="2">
    <source>
        <dbReference type="ARBA" id="ARBA00023125"/>
    </source>
</evidence>
<dbReference type="InterPro" id="IPR023187">
    <property type="entry name" value="Tscrpt_reg_MarR-type_CS"/>
</dbReference>
<dbReference type="Pfam" id="PF12802">
    <property type="entry name" value="MarR_2"/>
    <property type="match status" value="1"/>
</dbReference>
<dbReference type="PRINTS" id="PR00598">
    <property type="entry name" value="HTHMARR"/>
</dbReference>
<dbReference type="PANTHER" id="PTHR42756">
    <property type="entry name" value="TRANSCRIPTIONAL REGULATOR, MARR"/>
    <property type="match status" value="1"/>
</dbReference>
<keyword evidence="3" id="KW-0804">Transcription</keyword>
<dbReference type="GO" id="GO:0003677">
    <property type="term" value="F:DNA binding"/>
    <property type="evidence" value="ECO:0007669"/>
    <property type="project" value="UniProtKB-KW"/>
</dbReference>
<sequence>MKKEPIGKLISYIHRSNQKILFKRLAPYGIGSGGQHSFLKLVLRSPGITQDRLTQELKFDKATTARAVKHLEQAGYVERITDPEDRRSLLLYPTEKAKTFRPKLQSILDENNRRLVQHLGPGEEDQLIELLDKIGLSLSKLED</sequence>
<dbReference type="PROSITE" id="PS01117">
    <property type="entry name" value="HTH_MARR_1"/>
    <property type="match status" value="1"/>
</dbReference>
<reference evidence="5 6" key="1">
    <citation type="submission" date="2019-12" db="EMBL/GenBank/DDBJ databases">
        <title>Paenibacillus sp. nov., an endophytic bacterium isolated from the stem of Dendrobium.</title>
        <authorList>
            <person name="Zhao R."/>
        </authorList>
    </citation>
    <scope>NUCLEOTIDE SEQUENCE [LARGE SCALE GENOMIC DNA]</scope>
    <source>
        <strain evidence="5 6">HJL G12</strain>
    </source>
</reference>
<protein>
    <submittedName>
        <fullName evidence="5">MarR family transcriptional regulator</fullName>
    </submittedName>
</protein>
<dbReference type="EMBL" id="WUBI01000001">
    <property type="protein sequence ID" value="MWV43875.1"/>
    <property type="molecule type" value="Genomic_DNA"/>
</dbReference>
<proteinExistence type="predicted"/>
<dbReference type="SUPFAM" id="SSF46785">
    <property type="entry name" value="Winged helix' DNA-binding domain"/>
    <property type="match status" value="1"/>
</dbReference>
<evidence type="ECO:0000259" key="4">
    <source>
        <dbReference type="PROSITE" id="PS50995"/>
    </source>
</evidence>
<dbReference type="InterPro" id="IPR036388">
    <property type="entry name" value="WH-like_DNA-bd_sf"/>
</dbReference>
<evidence type="ECO:0000313" key="6">
    <source>
        <dbReference type="Proteomes" id="UP000460318"/>
    </source>
</evidence>
<comment type="caution">
    <text evidence="5">The sequence shown here is derived from an EMBL/GenBank/DDBJ whole genome shotgun (WGS) entry which is preliminary data.</text>
</comment>
<accession>A0A7X3IJR0</accession>
<keyword evidence="6" id="KW-1185">Reference proteome</keyword>
<dbReference type="PANTHER" id="PTHR42756:SF1">
    <property type="entry name" value="TRANSCRIPTIONAL REPRESSOR OF EMRAB OPERON"/>
    <property type="match status" value="1"/>
</dbReference>
<keyword evidence="2" id="KW-0238">DNA-binding</keyword>
<dbReference type="RefSeq" id="WP_160497340.1">
    <property type="nucleotide sequence ID" value="NZ_WUBI01000001.1"/>
</dbReference>
<dbReference type="Gene3D" id="1.10.10.10">
    <property type="entry name" value="Winged helix-like DNA-binding domain superfamily/Winged helix DNA-binding domain"/>
    <property type="match status" value="1"/>
</dbReference>
<organism evidence="5 6">
    <name type="scientific">Paenibacillus dendrobii</name>
    <dbReference type="NCBI Taxonomy" id="2691084"/>
    <lineage>
        <taxon>Bacteria</taxon>
        <taxon>Bacillati</taxon>
        <taxon>Bacillota</taxon>
        <taxon>Bacilli</taxon>
        <taxon>Bacillales</taxon>
        <taxon>Paenibacillaceae</taxon>
        <taxon>Paenibacillus</taxon>
    </lineage>
</organism>
<dbReference type="InterPro" id="IPR036390">
    <property type="entry name" value="WH_DNA-bd_sf"/>
</dbReference>